<dbReference type="Proteomes" id="UP001319921">
    <property type="component" value="Chromosome"/>
</dbReference>
<dbReference type="RefSeq" id="WP_229569975.1">
    <property type="nucleotide sequence ID" value="NZ_AP025226.1"/>
</dbReference>
<dbReference type="EMBL" id="AP025226">
    <property type="protein sequence ID" value="BDB99589.1"/>
    <property type="molecule type" value="Genomic_DNA"/>
</dbReference>
<evidence type="ECO:0000313" key="2">
    <source>
        <dbReference type="EMBL" id="BDB99589.1"/>
    </source>
</evidence>
<sequence>MKFTKKAKIEIIFGDGHFDRQVIKNALEKNKNKYCQISLFIPESGRKGKGRIINTGIDGVLKFIKDDVTRFSLSYIIFIDKEYCPSDYENCIRAVTNKYGISISVLQKITGNLDAYKLTCHVGSKKFSMYFIFLGFYCCIEDFILIKICNLDISKFIGEGCCKKYKEIFNHVQKEMKESCIEKTYDELFKVISRILEELTTIET</sequence>
<reference evidence="2 3" key="1">
    <citation type="journal article" date="2022" name="Microbiol. Resour. Announc.">
        <title>Complete Genome Sequence of the Hyperthermophilic and Acidophilic Archaeon Saccharolobus caldissimus Strain HS-3T.</title>
        <authorList>
            <person name="Sakai H.D."/>
            <person name="Kurosawa N."/>
        </authorList>
    </citation>
    <scope>NUCLEOTIDE SEQUENCE [LARGE SCALE GENOMIC DNA]</scope>
    <source>
        <strain evidence="2 3">JCM32116</strain>
    </source>
</reference>
<dbReference type="AlphaFoldDB" id="A0AAQ4CUV8"/>
<dbReference type="KEGG" id="scas:SACC_26060"/>
<protein>
    <submittedName>
        <fullName evidence="2">Uncharacterized protein</fullName>
    </submittedName>
</protein>
<name>A0AAQ4CUV8_9CREN</name>
<gene>
    <name evidence="2" type="ORF">SACC_26060</name>
</gene>
<organism evidence="2 3">
    <name type="scientific">Saccharolobus caldissimus</name>
    <dbReference type="NCBI Taxonomy" id="1702097"/>
    <lineage>
        <taxon>Archaea</taxon>
        <taxon>Thermoproteota</taxon>
        <taxon>Thermoprotei</taxon>
        <taxon>Sulfolobales</taxon>
        <taxon>Sulfolobaceae</taxon>
        <taxon>Saccharolobus</taxon>
    </lineage>
</organism>
<feature type="transmembrane region" description="Helical" evidence="1">
    <location>
        <begin position="127"/>
        <end position="146"/>
    </location>
</feature>
<evidence type="ECO:0000256" key="1">
    <source>
        <dbReference type="SAM" id="Phobius"/>
    </source>
</evidence>
<keyword evidence="1" id="KW-0472">Membrane</keyword>
<keyword evidence="3" id="KW-1185">Reference proteome</keyword>
<keyword evidence="1" id="KW-1133">Transmembrane helix</keyword>
<proteinExistence type="predicted"/>
<dbReference type="GeneID" id="68867323"/>
<accession>A0AAQ4CUV8</accession>
<evidence type="ECO:0000313" key="3">
    <source>
        <dbReference type="Proteomes" id="UP001319921"/>
    </source>
</evidence>
<keyword evidence="1" id="KW-0812">Transmembrane</keyword>